<dbReference type="EMBL" id="GBHO01036523">
    <property type="protein sequence ID" value="JAG07081.1"/>
    <property type="molecule type" value="Transcribed_RNA"/>
</dbReference>
<protein>
    <submittedName>
        <fullName evidence="1">Glucosamine--fructose-6-phosphate aminotransferase [isomerizing]</fullName>
    </submittedName>
</protein>
<dbReference type="AlphaFoldDB" id="A0A0A9WI53"/>
<name>A0A0A9WI53_LYGHE</name>
<gene>
    <name evidence="1" type="primary">glmS_0</name>
    <name evidence="1" type="ORF">CM83_1223</name>
</gene>
<sequence>PPALDVSVFLYIFEPLRALELAGKYHEYLLEHLKRTGTTLLTKAEFDESLELYKGPGIAIASLFIFLTKLPLPYLSEILISQETFIQFALGRDYSPALKALQEDVSYRQAVLDSLQRAIHYYSQT</sequence>
<organism evidence="1">
    <name type="scientific">Lygus hesperus</name>
    <name type="common">Western plant bug</name>
    <dbReference type="NCBI Taxonomy" id="30085"/>
    <lineage>
        <taxon>Eukaryota</taxon>
        <taxon>Metazoa</taxon>
        <taxon>Ecdysozoa</taxon>
        <taxon>Arthropoda</taxon>
        <taxon>Hexapoda</taxon>
        <taxon>Insecta</taxon>
        <taxon>Pterygota</taxon>
        <taxon>Neoptera</taxon>
        <taxon>Paraneoptera</taxon>
        <taxon>Hemiptera</taxon>
        <taxon>Heteroptera</taxon>
        <taxon>Panheteroptera</taxon>
        <taxon>Cimicomorpha</taxon>
        <taxon>Miridae</taxon>
        <taxon>Mirini</taxon>
        <taxon>Lygus</taxon>
    </lineage>
</organism>
<feature type="non-terminal residue" evidence="1">
    <location>
        <position position="1"/>
    </location>
</feature>
<dbReference type="GO" id="GO:0008483">
    <property type="term" value="F:transaminase activity"/>
    <property type="evidence" value="ECO:0007669"/>
    <property type="project" value="UniProtKB-KW"/>
</dbReference>
<keyword evidence="1" id="KW-0032">Aminotransferase</keyword>
<reference evidence="1" key="1">
    <citation type="journal article" date="2014" name="PLoS ONE">
        <title>Transcriptome-Based Identification of ABC Transporters in the Western Tarnished Plant Bug Lygus hesperus.</title>
        <authorList>
            <person name="Hull J.J."/>
            <person name="Chaney K."/>
            <person name="Geib S.M."/>
            <person name="Fabrick J.A."/>
            <person name="Brent C.S."/>
            <person name="Walsh D."/>
            <person name="Lavine L.C."/>
        </authorList>
    </citation>
    <scope>NUCLEOTIDE SEQUENCE</scope>
</reference>
<proteinExistence type="predicted"/>
<keyword evidence="1" id="KW-0808">Transferase</keyword>
<accession>A0A0A9WI53</accession>
<evidence type="ECO:0000313" key="1">
    <source>
        <dbReference type="EMBL" id="JAG07081.1"/>
    </source>
</evidence>
<reference evidence="1" key="2">
    <citation type="submission" date="2014-07" db="EMBL/GenBank/DDBJ databases">
        <authorList>
            <person name="Hull J."/>
        </authorList>
    </citation>
    <scope>NUCLEOTIDE SEQUENCE</scope>
</reference>